<evidence type="ECO:0000256" key="3">
    <source>
        <dbReference type="SAM" id="SignalP"/>
    </source>
</evidence>
<dbReference type="SUPFAM" id="SSF53474">
    <property type="entry name" value="alpha/beta-Hydrolases"/>
    <property type="match status" value="1"/>
</dbReference>
<keyword evidence="2" id="KW-0378">Hydrolase</keyword>
<reference evidence="5 7" key="1">
    <citation type="submission" date="2019-07" db="EMBL/GenBank/DDBJ databases">
        <title>Whole genome shotgun sequence of Halomonas pacifica NBRC 102220.</title>
        <authorList>
            <person name="Hosoyama A."/>
            <person name="Uohara A."/>
            <person name="Ohji S."/>
            <person name="Ichikawa N."/>
        </authorList>
    </citation>
    <scope>NUCLEOTIDE SEQUENCE [LARGE SCALE GENOMIC DNA]</scope>
    <source>
        <strain evidence="5 7">NBRC 102220</strain>
    </source>
</reference>
<dbReference type="InterPro" id="IPR010126">
    <property type="entry name" value="Esterase_phb"/>
</dbReference>
<keyword evidence="7" id="KW-1185">Reference proteome</keyword>
<dbReference type="Pfam" id="PF10503">
    <property type="entry name" value="Esterase_PHB"/>
    <property type="match status" value="1"/>
</dbReference>
<dbReference type="AlphaFoldDB" id="A0A510X4V0"/>
<feature type="domain" description="Peptidase S9 prolyl oligopeptidase catalytic" evidence="4">
    <location>
        <begin position="34"/>
        <end position="176"/>
    </location>
</feature>
<evidence type="ECO:0000259" key="4">
    <source>
        <dbReference type="Pfam" id="PF00326"/>
    </source>
</evidence>
<dbReference type="RefSeq" id="WP_146801718.1">
    <property type="nucleotide sequence ID" value="NZ_BJUK01000006.1"/>
</dbReference>
<dbReference type="GO" id="GO:0005576">
    <property type="term" value="C:extracellular region"/>
    <property type="evidence" value="ECO:0007669"/>
    <property type="project" value="InterPro"/>
</dbReference>
<protein>
    <submittedName>
        <fullName evidence="5">Depolymerase</fullName>
    </submittedName>
    <submittedName>
        <fullName evidence="6">Prolyl oligopeptidase family serine peptidase</fullName>
    </submittedName>
</protein>
<evidence type="ECO:0000313" key="8">
    <source>
        <dbReference type="Proteomes" id="UP000651738"/>
    </source>
</evidence>
<dbReference type="PANTHER" id="PTHR43037">
    <property type="entry name" value="UNNAMED PRODUCT-RELATED"/>
    <property type="match status" value="1"/>
</dbReference>
<dbReference type="InterPro" id="IPR029058">
    <property type="entry name" value="AB_hydrolase_fold"/>
</dbReference>
<accession>A0A510X4V0</accession>
<feature type="signal peptide" evidence="3">
    <location>
        <begin position="1"/>
        <end position="20"/>
    </location>
</feature>
<keyword evidence="1 3" id="KW-0732">Signal</keyword>
<evidence type="ECO:0000313" key="7">
    <source>
        <dbReference type="Proteomes" id="UP000321275"/>
    </source>
</evidence>
<dbReference type="Gene3D" id="3.40.50.1820">
    <property type="entry name" value="alpha/beta hydrolase"/>
    <property type="match status" value="2"/>
</dbReference>
<gene>
    <name evidence="5" type="ORF">HPA02_07170</name>
    <name evidence="6" type="ORF">I7V36_13105</name>
</gene>
<dbReference type="EMBL" id="JAEDAF010000012">
    <property type="protein sequence ID" value="MBH8581037.1"/>
    <property type="molecule type" value="Genomic_DNA"/>
</dbReference>
<reference evidence="6 8" key="2">
    <citation type="submission" date="2020-12" db="EMBL/GenBank/DDBJ databases">
        <title>Draft genome sequence of Halomonas pacifica strain CARE-V15.</title>
        <authorList>
            <person name="Vignesh N."/>
            <person name="Thabitha A."/>
            <person name="Saravanan R."/>
            <person name="Manigandan V."/>
        </authorList>
    </citation>
    <scope>NUCLEOTIDE SEQUENCE [LARGE SCALE GENOMIC DNA]</scope>
    <source>
        <strain evidence="6 8">CARE-V15</strain>
    </source>
</reference>
<evidence type="ECO:0000256" key="1">
    <source>
        <dbReference type="ARBA" id="ARBA00022729"/>
    </source>
</evidence>
<dbReference type="GO" id="GO:0006508">
    <property type="term" value="P:proteolysis"/>
    <property type="evidence" value="ECO:0007669"/>
    <property type="project" value="InterPro"/>
</dbReference>
<comment type="caution">
    <text evidence="5">The sequence shown here is derived from an EMBL/GenBank/DDBJ whole genome shotgun (WGS) entry which is preliminary data.</text>
</comment>
<evidence type="ECO:0000256" key="2">
    <source>
        <dbReference type="ARBA" id="ARBA00022801"/>
    </source>
</evidence>
<feature type="chain" id="PRO_5021764337" evidence="3">
    <location>
        <begin position="21"/>
        <end position="350"/>
    </location>
</feature>
<dbReference type="EMBL" id="BJUK01000006">
    <property type="protein sequence ID" value="GEK46434.1"/>
    <property type="molecule type" value="Genomic_DNA"/>
</dbReference>
<dbReference type="Proteomes" id="UP000651738">
    <property type="component" value="Unassembled WGS sequence"/>
</dbReference>
<name>A0A510X4V0_9GAMM</name>
<dbReference type="OrthoDB" id="505233at2"/>
<dbReference type="InterPro" id="IPR050955">
    <property type="entry name" value="Plant_Biomass_Hydrol_Est"/>
</dbReference>
<dbReference type="InterPro" id="IPR001375">
    <property type="entry name" value="Peptidase_S9_cat"/>
</dbReference>
<organism evidence="5 7">
    <name type="scientific">Bisbaumannia pacifica</name>
    <dbReference type="NCBI Taxonomy" id="77098"/>
    <lineage>
        <taxon>Bacteria</taxon>
        <taxon>Pseudomonadati</taxon>
        <taxon>Pseudomonadota</taxon>
        <taxon>Gammaproteobacteria</taxon>
        <taxon>Oceanospirillales</taxon>
        <taxon>Halomonadaceae</taxon>
        <taxon>Bisbaumannia</taxon>
    </lineage>
</organism>
<dbReference type="Proteomes" id="UP000321275">
    <property type="component" value="Unassembled WGS sequence"/>
</dbReference>
<evidence type="ECO:0000313" key="6">
    <source>
        <dbReference type="EMBL" id="MBH8581037.1"/>
    </source>
</evidence>
<evidence type="ECO:0000313" key="5">
    <source>
        <dbReference type="EMBL" id="GEK46434.1"/>
    </source>
</evidence>
<proteinExistence type="predicted"/>
<sequence>MPSKGILGVAALLLGGAALAEEAAPPPLPALGLDGERLAVLGVSSGGYMATQLAVAYPARYSRLGVFAAGPWGCAQGSLGQALGRCMLTHRGLPEPSELAARHAAYLAEGRVGPPEALARQRVFLWHGEQDGTVLPAVGERLVEQYRDWLADADAQLRRVVTPGAGHGWPVAGERVAQEAPLVDCAAGGSPYLLDCGYDGPGEALAWLYGEAESPPAAPSGELSRFSQEVDSGARQLGESGYLYLPAACADGEACGLVVALHGCGMATEQVGDAFARHSGLNAWAEAYRLAVLYPQVSPSLGNPQGCWDWWGYDENSWRPRPDHDSRDGRQLRALDAMVERLLSPPEASE</sequence>
<dbReference type="GO" id="GO:0008236">
    <property type="term" value="F:serine-type peptidase activity"/>
    <property type="evidence" value="ECO:0007669"/>
    <property type="project" value="InterPro"/>
</dbReference>
<dbReference type="PANTHER" id="PTHR43037:SF5">
    <property type="entry name" value="FERULOYL ESTERASE"/>
    <property type="match status" value="1"/>
</dbReference>
<dbReference type="Pfam" id="PF00326">
    <property type="entry name" value="Peptidase_S9"/>
    <property type="match status" value="1"/>
</dbReference>